<gene>
    <name evidence="2" type="ORF">J2N86_08510</name>
</gene>
<feature type="region of interest" description="Disordered" evidence="1">
    <location>
        <begin position="518"/>
        <end position="538"/>
    </location>
</feature>
<protein>
    <submittedName>
        <fullName evidence="2">Uncharacterized protein</fullName>
    </submittedName>
</protein>
<evidence type="ECO:0000256" key="1">
    <source>
        <dbReference type="SAM" id="MobiDB-lite"/>
    </source>
</evidence>
<dbReference type="EMBL" id="CP071527">
    <property type="protein sequence ID" value="USQ12749.1"/>
    <property type="molecule type" value="Genomic_DNA"/>
</dbReference>
<evidence type="ECO:0000313" key="3">
    <source>
        <dbReference type="Proteomes" id="UP001057474"/>
    </source>
</evidence>
<dbReference type="RefSeq" id="WP_252578963.1">
    <property type="nucleotide sequence ID" value="NZ_CP071527.1"/>
</dbReference>
<sequence length="538" mass="61535">MPLKTCSYTISEALTTLKKGVLLFLLLEHLNIDQEEIIGVSGDKHPKVSFNKDGFSKIINTNIDVPFIEKNATTQSIKINDLNKLLQALSSQKIMAKFPYFFSMHQETQYDNVNAVIEDHGQVNRCEKMQRTWQQWGVLALPHLISSHQALQRILAAKMKRPLAHHLDISTLENGLSIEYQCEIYSNHVYGAKLLDIWHDYLMSTYPQSRHPKKFLEWLSKQSPTKLQNYGINHLDALPKVNYLTTPTQRTPWLLHFKPGNIVEGASLPKPTKQEELLEIIYVLGLLENKEVFLGGVKKRGVINHSSFFGGEKTQGAGKIILKSTLDTTNSLSWIFHKMDNNSGHIKPTDQMTIKILEKLMRLGLDLKAIAWNSKWGAAGQYDENALIALKRLKQDFSYVKIFETTHSISSKRLEKIALFAQHGAVKELLCYLTVRSYKISINEVITTSMFIMHTLKNHLLHCEKGTLQQKEKPQTARKLVNQAIELLKNSGIYCPEFEEELEVIILQFKNRPTPQQTIKETQENSLNQKAHSHYNGL</sequence>
<accession>A0ABY4Y6L6</accession>
<evidence type="ECO:0000313" key="2">
    <source>
        <dbReference type="EMBL" id="USQ12749.1"/>
    </source>
</evidence>
<name>A0ABY4Y6L6_9GAMM</name>
<reference evidence="2" key="1">
    <citation type="submission" date="2021-03" db="EMBL/GenBank/DDBJ databases">
        <title>Legionella lytica PCM 2298.</title>
        <authorList>
            <person name="Koper P."/>
        </authorList>
    </citation>
    <scope>NUCLEOTIDE SEQUENCE</scope>
    <source>
        <strain evidence="2">PCM 2298</strain>
    </source>
</reference>
<proteinExistence type="predicted"/>
<feature type="compositionally biased region" description="Polar residues" evidence="1">
    <location>
        <begin position="518"/>
        <end position="530"/>
    </location>
</feature>
<dbReference type="Proteomes" id="UP001057474">
    <property type="component" value="Chromosome"/>
</dbReference>
<keyword evidence="3" id="KW-1185">Reference proteome</keyword>
<organism evidence="2 3">
    <name type="scientific">Legionella lytica</name>
    <dbReference type="NCBI Taxonomy" id="96232"/>
    <lineage>
        <taxon>Bacteria</taxon>
        <taxon>Pseudomonadati</taxon>
        <taxon>Pseudomonadota</taxon>
        <taxon>Gammaproteobacteria</taxon>
        <taxon>Legionellales</taxon>
        <taxon>Legionellaceae</taxon>
        <taxon>Legionella</taxon>
    </lineage>
</organism>